<evidence type="ECO:0000256" key="1">
    <source>
        <dbReference type="SAM" id="MobiDB-lite"/>
    </source>
</evidence>
<evidence type="ECO:0000313" key="2">
    <source>
        <dbReference type="EMBL" id="TNN44066.1"/>
    </source>
</evidence>
<dbReference type="Proteomes" id="UP000314294">
    <property type="component" value="Unassembled WGS sequence"/>
</dbReference>
<gene>
    <name evidence="2" type="ORF">EYF80_045723</name>
</gene>
<reference evidence="2 3" key="1">
    <citation type="submission" date="2019-03" db="EMBL/GenBank/DDBJ databases">
        <title>First draft genome of Liparis tanakae, snailfish: a comprehensive survey of snailfish specific genes.</title>
        <authorList>
            <person name="Kim W."/>
            <person name="Song I."/>
            <person name="Jeong J.-H."/>
            <person name="Kim D."/>
            <person name="Kim S."/>
            <person name="Ryu S."/>
            <person name="Song J.Y."/>
            <person name="Lee S.K."/>
        </authorList>
    </citation>
    <scope>NUCLEOTIDE SEQUENCE [LARGE SCALE GENOMIC DNA]</scope>
    <source>
        <tissue evidence="2">Muscle</tissue>
    </source>
</reference>
<accession>A0A4Z2FS82</accession>
<feature type="compositionally biased region" description="Polar residues" evidence="1">
    <location>
        <begin position="51"/>
        <end position="61"/>
    </location>
</feature>
<protein>
    <submittedName>
        <fullName evidence="2">Uncharacterized protein</fullName>
    </submittedName>
</protein>
<evidence type="ECO:0000313" key="3">
    <source>
        <dbReference type="Proteomes" id="UP000314294"/>
    </source>
</evidence>
<feature type="region of interest" description="Disordered" evidence="1">
    <location>
        <begin position="1"/>
        <end position="79"/>
    </location>
</feature>
<feature type="compositionally biased region" description="Basic and acidic residues" evidence="1">
    <location>
        <begin position="1"/>
        <end position="23"/>
    </location>
</feature>
<proteinExistence type="predicted"/>
<keyword evidence="3" id="KW-1185">Reference proteome</keyword>
<dbReference type="AlphaFoldDB" id="A0A4Z2FS82"/>
<organism evidence="2 3">
    <name type="scientific">Liparis tanakae</name>
    <name type="common">Tanaka's snailfish</name>
    <dbReference type="NCBI Taxonomy" id="230148"/>
    <lineage>
        <taxon>Eukaryota</taxon>
        <taxon>Metazoa</taxon>
        <taxon>Chordata</taxon>
        <taxon>Craniata</taxon>
        <taxon>Vertebrata</taxon>
        <taxon>Euteleostomi</taxon>
        <taxon>Actinopterygii</taxon>
        <taxon>Neopterygii</taxon>
        <taxon>Teleostei</taxon>
        <taxon>Neoteleostei</taxon>
        <taxon>Acanthomorphata</taxon>
        <taxon>Eupercaria</taxon>
        <taxon>Perciformes</taxon>
        <taxon>Cottioidei</taxon>
        <taxon>Cottales</taxon>
        <taxon>Liparidae</taxon>
        <taxon>Liparis</taxon>
    </lineage>
</organism>
<name>A0A4Z2FS82_9TELE</name>
<sequence length="79" mass="8482">MEGVGGREIKQRVGGRQGREGGNKSRRRREGGQVQVQGGLGAGSRVKESGPRTQARLQTQAGPMDLERQVNKRSTSPSP</sequence>
<dbReference type="EMBL" id="SRLO01000925">
    <property type="protein sequence ID" value="TNN44066.1"/>
    <property type="molecule type" value="Genomic_DNA"/>
</dbReference>
<comment type="caution">
    <text evidence="2">The sequence shown here is derived from an EMBL/GenBank/DDBJ whole genome shotgun (WGS) entry which is preliminary data.</text>
</comment>